<accession>A0A4R6QKV3</accession>
<comment type="similarity">
    <text evidence="1 4">Belongs to the aldehyde dehydrogenase family.</text>
</comment>
<evidence type="ECO:0000313" key="7">
    <source>
        <dbReference type="Proteomes" id="UP000295361"/>
    </source>
</evidence>
<evidence type="ECO:0000256" key="4">
    <source>
        <dbReference type="RuleBase" id="RU003345"/>
    </source>
</evidence>
<dbReference type="InterPro" id="IPR016163">
    <property type="entry name" value="Ald_DH_C"/>
</dbReference>
<name>A0A4R6QKV3_9BURK</name>
<keyword evidence="7" id="KW-1185">Reference proteome</keyword>
<sequence>MSTLAIHNPATGALITEIPADDAASVARKAAAARAAQPAWAARPLSERVAAITRFRAGLVAEIDQLATTLTSEVGKPISQARNELNGLLPRIDFFLAQVDQALQTEQVFADAGMTEQISHAPLGVIANISAWNYPFFVGANVFVPALLTGNVVLYKPSEFAALTGLHIARLLHAAGVPEDVFVPLVGAGPVGEALLAQDIDGVFFTGSYGTGARISQAVAGRFNIKLQLELGGKDPTYVRHDADPKVAAESLADGAMYNTGQSCCSVERIYVHESLHDDFVEHFLATVTTFKQGDPLDATTYIGAITRAPQLALLERQVADAKARGATLRTGGHILPGPGNWFAPTVFTEVSHEMELMREESFGPIIGIQKVSSDAEALQLMNDTRYGLTAGVFSRDELAAKALLAQVNAGTVYWNCCDRVSPRLPWSGHGDSGVGLTLSTYGISTFTRPKAWHLRQA</sequence>
<dbReference type="Proteomes" id="UP000295361">
    <property type="component" value="Unassembled WGS sequence"/>
</dbReference>
<protein>
    <submittedName>
        <fullName evidence="6">Acyl-CoA reductase-like NAD-dependent aldehyde dehydrogenase</fullName>
    </submittedName>
</protein>
<dbReference type="InterPro" id="IPR016161">
    <property type="entry name" value="Ald_DH/histidinol_DH"/>
</dbReference>
<dbReference type="InterPro" id="IPR016162">
    <property type="entry name" value="Ald_DH_N"/>
</dbReference>
<dbReference type="InParanoid" id="A0A4R6QKV3"/>
<dbReference type="CDD" id="cd07102">
    <property type="entry name" value="ALDH_EDX86601"/>
    <property type="match status" value="1"/>
</dbReference>
<dbReference type="EMBL" id="SNXS01000004">
    <property type="protein sequence ID" value="TDP64210.1"/>
    <property type="molecule type" value="Genomic_DNA"/>
</dbReference>
<feature type="domain" description="Aldehyde dehydrogenase" evidence="5">
    <location>
        <begin position="3"/>
        <end position="452"/>
    </location>
</feature>
<reference evidence="6 7" key="1">
    <citation type="submission" date="2019-03" db="EMBL/GenBank/DDBJ databases">
        <title>Genomic Encyclopedia of Type Strains, Phase IV (KMG-IV): sequencing the most valuable type-strain genomes for metagenomic binning, comparative biology and taxonomic classification.</title>
        <authorList>
            <person name="Goeker M."/>
        </authorList>
    </citation>
    <scope>NUCLEOTIDE SEQUENCE [LARGE SCALE GENOMIC DNA]</scope>
    <source>
        <strain evidence="6 7">DSM 16998</strain>
    </source>
</reference>
<dbReference type="GO" id="GO:0016620">
    <property type="term" value="F:oxidoreductase activity, acting on the aldehyde or oxo group of donors, NAD or NADP as acceptor"/>
    <property type="evidence" value="ECO:0007669"/>
    <property type="project" value="InterPro"/>
</dbReference>
<dbReference type="Gene3D" id="3.40.605.10">
    <property type="entry name" value="Aldehyde Dehydrogenase, Chain A, domain 1"/>
    <property type="match status" value="1"/>
</dbReference>
<evidence type="ECO:0000259" key="5">
    <source>
        <dbReference type="Pfam" id="PF00171"/>
    </source>
</evidence>
<evidence type="ECO:0000313" key="6">
    <source>
        <dbReference type="EMBL" id="TDP64210.1"/>
    </source>
</evidence>
<keyword evidence="2 4" id="KW-0560">Oxidoreductase</keyword>
<dbReference type="Pfam" id="PF00171">
    <property type="entry name" value="Aldedh"/>
    <property type="match status" value="1"/>
</dbReference>
<dbReference type="InterPro" id="IPR029510">
    <property type="entry name" value="Ald_DH_CS_GLU"/>
</dbReference>
<dbReference type="InterPro" id="IPR015590">
    <property type="entry name" value="Aldehyde_DH_dom"/>
</dbReference>
<dbReference type="PROSITE" id="PS00687">
    <property type="entry name" value="ALDEHYDE_DEHYDR_GLU"/>
    <property type="match status" value="1"/>
</dbReference>
<evidence type="ECO:0000256" key="1">
    <source>
        <dbReference type="ARBA" id="ARBA00009986"/>
    </source>
</evidence>
<organism evidence="6 7">
    <name type="scientific">Roseateles toxinivorans</name>
    <dbReference type="NCBI Taxonomy" id="270368"/>
    <lineage>
        <taxon>Bacteria</taxon>
        <taxon>Pseudomonadati</taxon>
        <taxon>Pseudomonadota</taxon>
        <taxon>Betaproteobacteria</taxon>
        <taxon>Burkholderiales</taxon>
        <taxon>Sphaerotilaceae</taxon>
        <taxon>Roseateles</taxon>
    </lineage>
</organism>
<comment type="caution">
    <text evidence="6">The sequence shown here is derived from an EMBL/GenBank/DDBJ whole genome shotgun (WGS) entry which is preliminary data.</text>
</comment>
<gene>
    <name evidence="6" type="ORF">DES47_104499</name>
</gene>
<dbReference type="RefSeq" id="WP_133702034.1">
    <property type="nucleotide sequence ID" value="NZ_SNXS01000004.1"/>
</dbReference>
<dbReference type="SUPFAM" id="SSF53720">
    <property type="entry name" value="ALDH-like"/>
    <property type="match status" value="1"/>
</dbReference>
<feature type="active site" evidence="3">
    <location>
        <position position="230"/>
    </location>
</feature>
<proteinExistence type="inferred from homology"/>
<dbReference type="PANTHER" id="PTHR11699">
    <property type="entry name" value="ALDEHYDE DEHYDROGENASE-RELATED"/>
    <property type="match status" value="1"/>
</dbReference>
<dbReference type="AlphaFoldDB" id="A0A4R6QKV3"/>
<evidence type="ECO:0000256" key="2">
    <source>
        <dbReference type="ARBA" id="ARBA00023002"/>
    </source>
</evidence>
<evidence type="ECO:0000256" key="3">
    <source>
        <dbReference type="PROSITE-ProRule" id="PRU10007"/>
    </source>
</evidence>
<dbReference type="OrthoDB" id="6187633at2"/>
<dbReference type="Gene3D" id="3.40.309.10">
    <property type="entry name" value="Aldehyde Dehydrogenase, Chain A, domain 2"/>
    <property type="match status" value="1"/>
</dbReference>
<dbReference type="FunFam" id="3.40.309.10:FF:000009">
    <property type="entry name" value="Aldehyde dehydrogenase A"/>
    <property type="match status" value="1"/>
</dbReference>